<comment type="caution">
    <text evidence="8">The sequence shown here is derived from an EMBL/GenBank/DDBJ whole genome shotgun (WGS) entry which is preliminary data.</text>
</comment>
<proteinExistence type="inferred from homology"/>
<keyword evidence="3" id="KW-1005">Bacterial flagellum biogenesis</keyword>
<keyword evidence="9" id="KW-1185">Reference proteome</keyword>
<keyword evidence="4" id="KW-0143">Chaperone</keyword>
<evidence type="ECO:0000256" key="2">
    <source>
        <dbReference type="ARBA" id="ARBA00022490"/>
    </source>
</evidence>
<accession>A0A495A823</accession>
<dbReference type="InterPro" id="IPR008622">
    <property type="entry name" value="FliT"/>
</dbReference>
<reference evidence="8 9" key="1">
    <citation type="journal article" date="2016" name="Int. J. Syst. Evol. Microbiol.">
        <title>Oceanobacillus halophilus sp. nov., a novel moderately halophilic bacterium from a hypersaline lake.</title>
        <authorList>
            <person name="Amoozegar M.A."/>
            <person name="Bagheri M."/>
            <person name="Makhdoumi A."/>
            <person name="Nikou M.M."/>
            <person name="Fazeli S.A.S."/>
            <person name="Schumann P."/>
            <person name="Sproer C."/>
            <person name="Sanchez-Porro C."/>
            <person name="Ventosa A."/>
        </authorList>
    </citation>
    <scope>NUCLEOTIDE SEQUENCE [LARGE SCALE GENOMIC DNA]</scope>
    <source>
        <strain evidence="8 9">DSM 23996</strain>
    </source>
</reference>
<evidence type="ECO:0000256" key="7">
    <source>
        <dbReference type="ARBA" id="ARBA00093797"/>
    </source>
</evidence>
<comment type="subcellular location">
    <subcellularLocation>
        <location evidence="1">Cytoplasm</location>
        <location evidence="1">Cytosol</location>
    </subcellularLocation>
</comment>
<sequence>MNPVQKIYDITVEMKNLLDKDIPSNQREDSINKVHELLHARAKCMEQLESPFTEEEKEIGKELVTLNKDIQTMMNKLSTELKSEMKQVKRQKKTNQSYINPYRNVQVMDGMYMDKKK</sequence>
<keyword evidence="8" id="KW-0966">Cell projection</keyword>
<keyword evidence="8" id="KW-0969">Cilium</keyword>
<dbReference type="OrthoDB" id="2353131at2"/>
<dbReference type="AlphaFoldDB" id="A0A495A823"/>
<evidence type="ECO:0000256" key="1">
    <source>
        <dbReference type="ARBA" id="ARBA00004514"/>
    </source>
</evidence>
<keyword evidence="2" id="KW-0963">Cytoplasm</keyword>
<dbReference type="Proteomes" id="UP000269301">
    <property type="component" value="Unassembled WGS sequence"/>
</dbReference>
<dbReference type="Pfam" id="PF05400">
    <property type="entry name" value="FliT"/>
    <property type="match status" value="1"/>
</dbReference>
<protein>
    <recommendedName>
        <fullName evidence="7">Flagellar protein FliT</fullName>
    </recommendedName>
</protein>
<evidence type="ECO:0000313" key="8">
    <source>
        <dbReference type="EMBL" id="RKQ35571.1"/>
    </source>
</evidence>
<dbReference type="RefSeq" id="WP_121203202.1">
    <property type="nucleotide sequence ID" value="NZ_RBZP01000002.1"/>
</dbReference>
<dbReference type="EMBL" id="RBZP01000002">
    <property type="protein sequence ID" value="RKQ35571.1"/>
    <property type="molecule type" value="Genomic_DNA"/>
</dbReference>
<comment type="function">
    <text evidence="5">May act as an export chaperone for the filament capping protein FliD.</text>
</comment>
<keyword evidence="8" id="KW-0282">Flagellum</keyword>
<comment type="similarity">
    <text evidence="6">Belongs to the bacillales FliT family.</text>
</comment>
<evidence type="ECO:0000256" key="5">
    <source>
        <dbReference type="ARBA" id="ARBA00093765"/>
    </source>
</evidence>
<organism evidence="8 9">
    <name type="scientific">Oceanobacillus halophilus</name>
    <dbReference type="NCBI Taxonomy" id="930130"/>
    <lineage>
        <taxon>Bacteria</taxon>
        <taxon>Bacillati</taxon>
        <taxon>Bacillota</taxon>
        <taxon>Bacilli</taxon>
        <taxon>Bacillales</taxon>
        <taxon>Bacillaceae</taxon>
        <taxon>Oceanobacillus</taxon>
    </lineage>
</organism>
<name>A0A495A823_9BACI</name>
<gene>
    <name evidence="8" type="ORF">D8M06_04660</name>
</gene>
<evidence type="ECO:0000256" key="3">
    <source>
        <dbReference type="ARBA" id="ARBA00022795"/>
    </source>
</evidence>
<evidence type="ECO:0000256" key="6">
    <source>
        <dbReference type="ARBA" id="ARBA00093785"/>
    </source>
</evidence>
<evidence type="ECO:0000313" key="9">
    <source>
        <dbReference type="Proteomes" id="UP000269301"/>
    </source>
</evidence>
<evidence type="ECO:0000256" key="4">
    <source>
        <dbReference type="ARBA" id="ARBA00023186"/>
    </source>
</evidence>